<dbReference type="Gene3D" id="3.40.50.300">
    <property type="entry name" value="P-loop containing nucleotide triphosphate hydrolases"/>
    <property type="match status" value="1"/>
</dbReference>
<comment type="similarity">
    <text evidence="1">Belongs to the CoaE family.</text>
</comment>
<dbReference type="AlphaFoldDB" id="A0A6J6CEW4"/>
<dbReference type="HAMAP" id="MF_00376">
    <property type="entry name" value="Dephospho_CoA_kinase"/>
    <property type="match status" value="1"/>
</dbReference>
<evidence type="ECO:0000313" key="8">
    <source>
        <dbReference type="EMBL" id="CAB4550100.1"/>
    </source>
</evidence>
<dbReference type="PROSITE" id="PS51219">
    <property type="entry name" value="DPCK"/>
    <property type="match status" value="1"/>
</dbReference>
<evidence type="ECO:0000256" key="2">
    <source>
        <dbReference type="ARBA" id="ARBA00022490"/>
    </source>
</evidence>
<keyword evidence="4" id="KW-0547">Nucleotide-binding</keyword>
<gene>
    <name evidence="8" type="ORF">UFOPK1572_00109</name>
</gene>
<accession>A0A6J6CEW4</accession>
<dbReference type="Pfam" id="PF01121">
    <property type="entry name" value="CoaE"/>
    <property type="match status" value="1"/>
</dbReference>
<evidence type="ECO:0000256" key="6">
    <source>
        <dbReference type="ARBA" id="ARBA00022840"/>
    </source>
</evidence>
<keyword evidence="3" id="KW-0808">Transferase</keyword>
<reference evidence="8" key="1">
    <citation type="submission" date="2020-05" db="EMBL/GenBank/DDBJ databases">
        <authorList>
            <person name="Chiriac C."/>
            <person name="Salcher M."/>
            <person name="Ghai R."/>
            <person name="Kavagutti S V."/>
        </authorList>
    </citation>
    <scope>NUCLEOTIDE SEQUENCE</scope>
</reference>
<sequence length="213" mass="22892">MILVGLTGGIGSGKSTVSQLLASHGAVIVDADAITRQLQAPGQPLLKLIAERFGNDVLDSDGSLLRQKLADQVFGNAEALADLNKIVHPAVGREMARLIDEQRAGDNVVVLDIPLLAENPRSGLSGVIVVDIDPELAVGRLVSQRGMSEQDARSRIERQTSREKRREIADWVIDNGGDLASLESQVKLVWKWMQTLEHAGPDAGNVIPPETSK</sequence>
<proteinExistence type="inferred from homology"/>
<evidence type="ECO:0000256" key="3">
    <source>
        <dbReference type="ARBA" id="ARBA00022679"/>
    </source>
</evidence>
<dbReference type="GO" id="GO:0005524">
    <property type="term" value="F:ATP binding"/>
    <property type="evidence" value="ECO:0007669"/>
    <property type="project" value="UniProtKB-KW"/>
</dbReference>
<keyword evidence="7" id="KW-0173">Coenzyme A biosynthesis</keyword>
<dbReference type="GO" id="GO:0004140">
    <property type="term" value="F:dephospho-CoA kinase activity"/>
    <property type="evidence" value="ECO:0007669"/>
    <property type="project" value="InterPro"/>
</dbReference>
<evidence type="ECO:0000256" key="5">
    <source>
        <dbReference type="ARBA" id="ARBA00022777"/>
    </source>
</evidence>
<dbReference type="GO" id="GO:0015937">
    <property type="term" value="P:coenzyme A biosynthetic process"/>
    <property type="evidence" value="ECO:0007669"/>
    <property type="project" value="UniProtKB-KW"/>
</dbReference>
<keyword evidence="6" id="KW-0067">ATP-binding</keyword>
<dbReference type="FunFam" id="3.40.50.300:FF:000991">
    <property type="entry name" value="Dephospho-CoA kinase"/>
    <property type="match status" value="1"/>
</dbReference>
<protein>
    <submittedName>
        <fullName evidence="8">Unannotated protein</fullName>
    </submittedName>
</protein>
<dbReference type="InterPro" id="IPR001977">
    <property type="entry name" value="Depp_CoAkinase"/>
</dbReference>
<dbReference type="SUPFAM" id="SSF52540">
    <property type="entry name" value="P-loop containing nucleoside triphosphate hydrolases"/>
    <property type="match status" value="1"/>
</dbReference>
<evidence type="ECO:0000256" key="7">
    <source>
        <dbReference type="ARBA" id="ARBA00022993"/>
    </source>
</evidence>
<dbReference type="PANTHER" id="PTHR10695">
    <property type="entry name" value="DEPHOSPHO-COA KINASE-RELATED"/>
    <property type="match status" value="1"/>
</dbReference>
<organism evidence="8">
    <name type="scientific">freshwater metagenome</name>
    <dbReference type="NCBI Taxonomy" id="449393"/>
    <lineage>
        <taxon>unclassified sequences</taxon>
        <taxon>metagenomes</taxon>
        <taxon>ecological metagenomes</taxon>
    </lineage>
</organism>
<dbReference type="EMBL" id="CAEZTC010000006">
    <property type="protein sequence ID" value="CAB4550100.1"/>
    <property type="molecule type" value="Genomic_DNA"/>
</dbReference>
<keyword evidence="5" id="KW-0418">Kinase</keyword>
<dbReference type="InterPro" id="IPR027417">
    <property type="entry name" value="P-loop_NTPase"/>
</dbReference>
<dbReference type="NCBIfam" id="TIGR00152">
    <property type="entry name" value="dephospho-CoA kinase"/>
    <property type="match status" value="1"/>
</dbReference>
<dbReference type="CDD" id="cd02022">
    <property type="entry name" value="DPCK"/>
    <property type="match status" value="1"/>
</dbReference>
<evidence type="ECO:0000256" key="1">
    <source>
        <dbReference type="ARBA" id="ARBA00009018"/>
    </source>
</evidence>
<evidence type="ECO:0000256" key="4">
    <source>
        <dbReference type="ARBA" id="ARBA00022741"/>
    </source>
</evidence>
<keyword evidence="2" id="KW-0963">Cytoplasm</keyword>
<name>A0A6J6CEW4_9ZZZZ</name>
<dbReference type="PANTHER" id="PTHR10695:SF46">
    <property type="entry name" value="BIFUNCTIONAL COENZYME A SYNTHASE-RELATED"/>
    <property type="match status" value="1"/>
</dbReference>